<dbReference type="GO" id="GO:0003824">
    <property type="term" value="F:catalytic activity"/>
    <property type="evidence" value="ECO:0007669"/>
    <property type="project" value="InterPro"/>
</dbReference>
<proteinExistence type="predicted"/>
<feature type="domain" description="Amidase" evidence="1">
    <location>
        <begin position="5"/>
        <end position="197"/>
    </location>
</feature>
<accession>X1FG92</accession>
<dbReference type="Pfam" id="PF01425">
    <property type="entry name" value="Amidase"/>
    <property type="match status" value="1"/>
</dbReference>
<evidence type="ECO:0000259" key="1">
    <source>
        <dbReference type="Pfam" id="PF01425"/>
    </source>
</evidence>
<protein>
    <recommendedName>
        <fullName evidence="1">Amidase domain-containing protein</fullName>
    </recommendedName>
</protein>
<gene>
    <name evidence="2" type="ORF">S03H2_23283</name>
</gene>
<sequence length="217" mass="23995">FEGPKQNPRIAVMASPPGVSCAPVVSGAVRKAADILSQAGYEVQEITPPAYEEVLIAWGQLLMGDYAALWDEMAPMMGEDGRHFFASLFDLYPKLRSTADMSQLIITRDKLSRTWSQFMADYQLVLSPTWTQLPFIHGFDVESPAAIVQTMEMMRTVTPANFLGLPSACVPVTRDDKTGLPIGVLLTGRRFREDQCLDAAEVVERGSDVKTPIDPKW</sequence>
<dbReference type="PANTHER" id="PTHR11895">
    <property type="entry name" value="TRANSAMIDASE"/>
    <property type="match status" value="1"/>
</dbReference>
<dbReference type="InterPro" id="IPR036928">
    <property type="entry name" value="AS_sf"/>
</dbReference>
<dbReference type="Gene3D" id="3.90.1300.10">
    <property type="entry name" value="Amidase signature (AS) domain"/>
    <property type="match status" value="1"/>
</dbReference>
<dbReference type="EMBL" id="BARU01012695">
    <property type="protein sequence ID" value="GAH43957.1"/>
    <property type="molecule type" value="Genomic_DNA"/>
</dbReference>
<name>X1FG92_9ZZZZ</name>
<dbReference type="PANTHER" id="PTHR11895:SF7">
    <property type="entry name" value="GLUTAMYL-TRNA(GLN) AMIDOTRANSFERASE SUBUNIT A, MITOCHONDRIAL"/>
    <property type="match status" value="1"/>
</dbReference>
<comment type="caution">
    <text evidence="2">The sequence shown here is derived from an EMBL/GenBank/DDBJ whole genome shotgun (WGS) entry which is preliminary data.</text>
</comment>
<organism evidence="2">
    <name type="scientific">marine sediment metagenome</name>
    <dbReference type="NCBI Taxonomy" id="412755"/>
    <lineage>
        <taxon>unclassified sequences</taxon>
        <taxon>metagenomes</taxon>
        <taxon>ecological metagenomes</taxon>
    </lineage>
</organism>
<reference evidence="2" key="1">
    <citation type="journal article" date="2014" name="Front. Microbiol.">
        <title>High frequency of phylogenetically diverse reductive dehalogenase-homologous genes in deep subseafloor sedimentary metagenomes.</title>
        <authorList>
            <person name="Kawai M."/>
            <person name="Futagami T."/>
            <person name="Toyoda A."/>
            <person name="Takaki Y."/>
            <person name="Nishi S."/>
            <person name="Hori S."/>
            <person name="Arai W."/>
            <person name="Tsubouchi T."/>
            <person name="Morono Y."/>
            <person name="Uchiyama I."/>
            <person name="Ito T."/>
            <person name="Fujiyama A."/>
            <person name="Inagaki F."/>
            <person name="Takami H."/>
        </authorList>
    </citation>
    <scope>NUCLEOTIDE SEQUENCE</scope>
    <source>
        <strain evidence="2">Expedition CK06-06</strain>
    </source>
</reference>
<dbReference type="InterPro" id="IPR023631">
    <property type="entry name" value="Amidase_dom"/>
</dbReference>
<feature type="non-terminal residue" evidence="2">
    <location>
        <position position="1"/>
    </location>
</feature>
<dbReference type="AlphaFoldDB" id="X1FG92"/>
<dbReference type="InterPro" id="IPR000120">
    <property type="entry name" value="Amidase"/>
</dbReference>
<evidence type="ECO:0000313" key="2">
    <source>
        <dbReference type="EMBL" id="GAH43957.1"/>
    </source>
</evidence>
<dbReference type="SUPFAM" id="SSF75304">
    <property type="entry name" value="Amidase signature (AS) enzymes"/>
    <property type="match status" value="1"/>
</dbReference>